<dbReference type="AlphaFoldDB" id="A0A382B5J5"/>
<sequence>MNKHIKFSTLFLSIFLFLAAIDASQSSELSKEKITLNDLN</sequence>
<reference evidence="1" key="1">
    <citation type="submission" date="2018-05" db="EMBL/GenBank/DDBJ databases">
        <authorList>
            <person name="Lanie J.A."/>
            <person name="Ng W.-L."/>
            <person name="Kazmierczak K.M."/>
            <person name="Andrzejewski T.M."/>
            <person name="Davidsen T.M."/>
            <person name="Wayne K.J."/>
            <person name="Tettelin H."/>
            <person name="Glass J.I."/>
            <person name="Rusch D."/>
            <person name="Podicherti R."/>
            <person name="Tsui H.-C.T."/>
            <person name="Winkler M.E."/>
        </authorList>
    </citation>
    <scope>NUCLEOTIDE SEQUENCE</scope>
</reference>
<evidence type="ECO:0000313" key="1">
    <source>
        <dbReference type="EMBL" id="SVB08497.1"/>
    </source>
</evidence>
<name>A0A382B5J5_9ZZZZ</name>
<accession>A0A382B5J5</accession>
<organism evidence="1">
    <name type="scientific">marine metagenome</name>
    <dbReference type="NCBI Taxonomy" id="408172"/>
    <lineage>
        <taxon>unclassified sequences</taxon>
        <taxon>metagenomes</taxon>
        <taxon>ecological metagenomes</taxon>
    </lineage>
</organism>
<dbReference type="EMBL" id="UINC01028101">
    <property type="protein sequence ID" value="SVB08497.1"/>
    <property type="molecule type" value="Genomic_DNA"/>
</dbReference>
<proteinExistence type="predicted"/>
<protein>
    <submittedName>
        <fullName evidence="1">Uncharacterized protein</fullName>
    </submittedName>
</protein>
<gene>
    <name evidence="1" type="ORF">METZ01_LOCUS161351</name>
</gene>
<feature type="non-terminal residue" evidence="1">
    <location>
        <position position="40"/>
    </location>
</feature>